<name>A0A1G2I1F3_9BACT</name>
<keyword evidence="1" id="KW-0802">TPR repeat</keyword>
<dbReference type="Proteomes" id="UP000178820">
    <property type="component" value="Unassembled WGS sequence"/>
</dbReference>
<accession>A0A1G2I1F3</accession>
<protein>
    <recommendedName>
        <fullName evidence="4">Tetratricopeptide repeat protein</fullName>
    </recommendedName>
</protein>
<gene>
    <name evidence="2" type="ORF">A3D44_03905</name>
</gene>
<organism evidence="2 3">
    <name type="scientific">Candidatus Staskawiczbacteria bacterium RIFCSPHIGHO2_02_FULL_42_22</name>
    <dbReference type="NCBI Taxonomy" id="1802207"/>
    <lineage>
        <taxon>Bacteria</taxon>
        <taxon>Candidatus Staskawicziibacteriota</taxon>
    </lineage>
</organism>
<proteinExistence type="predicted"/>
<reference evidence="2 3" key="1">
    <citation type="journal article" date="2016" name="Nat. Commun.">
        <title>Thousands of microbial genomes shed light on interconnected biogeochemical processes in an aquifer system.</title>
        <authorList>
            <person name="Anantharaman K."/>
            <person name="Brown C.T."/>
            <person name="Hug L.A."/>
            <person name="Sharon I."/>
            <person name="Castelle C.J."/>
            <person name="Probst A.J."/>
            <person name="Thomas B.C."/>
            <person name="Singh A."/>
            <person name="Wilkins M.J."/>
            <person name="Karaoz U."/>
            <person name="Brodie E.L."/>
            <person name="Williams K.H."/>
            <person name="Hubbard S.S."/>
            <person name="Banfield J.F."/>
        </authorList>
    </citation>
    <scope>NUCLEOTIDE SEQUENCE [LARGE SCALE GENOMIC DNA]</scope>
</reference>
<dbReference type="Gene3D" id="1.25.40.10">
    <property type="entry name" value="Tetratricopeptide repeat domain"/>
    <property type="match status" value="1"/>
</dbReference>
<dbReference type="SMART" id="SM00028">
    <property type="entry name" value="TPR"/>
    <property type="match status" value="2"/>
</dbReference>
<sequence>MKELFKKQNEKTVKNLNATSVDKDGLYYDAMECLESGKSGVERAETLLQEALNIDADYVQTHIGFAHMYGASGNKKKAEEAIKEAYEMTLKAFPKWPRRLEWGFLENRAYLRALQYRADLYWDDDENDEAIKIFRLLLKLNPNDNQGVRYEIAGLYAGINGKEVSRMFDEGNMKQDWSKLQKLVKDQNNKHHFWKEPKYD</sequence>
<dbReference type="STRING" id="1802207.A3D44_03905"/>
<dbReference type="Pfam" id="PF13181">
    <property type="entry name" value="TPR_8"/>
    <property type="match status" value="2"/>
</dbReference>
<dbReference type="InterPro" id="IPR011990">
    <property type="entry name" value="TPR-like_helical_dom_sf"/>
</dbReference>
<dbReference type="AlphaFoldDB" id="A0A1G2I1F3"/>
<evidence type="ECO:0008006" key="4">
    <source>
        <dbReference type="Google" id="ProtNLM"/>
    </source>
</evidence>
<evidence type="ECO:0000313" key="2">
    <source>
        <dbReference type="EMBL" id="OGZ68632.1"/>
    </source>
</evidence>
<dbReference type="PROSITE" id="PS50005">
    <property type="entry name" value="TPR"/>
    <property type="match status" value="1"/>
</dbReference>
<comment type="caution">
    <text evidence="2">The sequence shown here is derived from an EMBL/GenBank/DDBJ whole genome shotgun (WGS) entry which is preliminary data.</text>
</comment>
<dbReference type="InterPro" id="IPR019734">
    <property type="entry name" value="TPR_rpt"/>
</dbReference>
<dbReference type="SUPFAM" id="SSF48452">
    <property type="entry name" value="TPR-like"/>
    <property type="match status" value="1"/>
</dbReference>
<evidence type="ECO:0000313" key="3">
    <source>
        <dbReference type="Proteomes" id="UP000178820"/>
    </source>
</evidence>
<feature type="repeat" description="TPR" evidence="1">
    <location>
        <begin position="111"/>
        <end position="144"/>
    </location>
</feature>
<dbReference type="EMBL" id="MHOT01000019">
    <property type="protein sequence ID" value="OGZ68632.1"/>
    <property type="molecule type" value="Genomic_DNA"/>
</dbReference>
<evidence type="ECO:0000256" key="1">
    <source>
        <dbReference type="PROSITE-ProRule" id="PRU00339"/>
    </source>
</evidence>